<evidence type="ECO:0000313" key="3">
    <source>
        <dbReference type="Proteomes" id="UP000076842"/>
    </source>
</evidence>
<name>A0A165E625_9BASI</name>
<keyword evidence="3" id="KW-1185">Reference proteome</keyword>
<evidence type="ECO:0000313" key="2">
    <source>
        <dbReference type="EMBL" id="KZT54176.1"/>
    </source>
</evidence>
<gene>
    <name evidence="2" type="ORF">CALCODRAFT_500201</name>
</gene>
<organism evidence="2 3">
    <name type="scientific">Calocera cornea HHB12733</name>
    <dbReference type="NCBI Taxonomy" id="1353952"/>
    <lineage>
        <taxon>Eukaryota</taxon>
        <taxon>Fungi</taxon>
        <taxon>Dikarya</taxon>
        <taxon>Basidiomycota</taxon>
        <taxon>Agaricomycotina</taxon>
        <taxon>Dacrymycetes</taxon>
        <taxon>Dacrymycetales</taxon>
        <taxon>Dacrymycetaceae</taxon>
        <taxon>Calocera</taxon>
    </lineage>
</organism>
<dbReference type="Proteomes" id="UP000076842">
    <property type="component" value="Unassembled WGS sequence"/>
</dbReference>
<dbReference type="InterPro" id="IPR001810">
    <property type="entry name" value="F-box_dom"/>
</dbReference>
<dbReference type="AlphaFoldDB" id="A0A165E625"/>
<dbReference type="EMBL" id="KV424020">
    <property type="protein sequence ID" value="KZT54176.1"/>
    <property type="molecule type" value="Genomic_DNA"/>
</dbReference>
<proteinExistence type="predicted"/>
<reference evidence="2 3" key="1">
    <citation type="journal article" date="2016" name="Mol. Biol. Evol.">
        <title>Comparative Genomics of Early-Diverging Mushroom-Forming Fungi Provides Insights into the Origins of Lignocellulose Decay Capabilities.</title>
        <authorList>
            <person name="Nagy L.G."/>
            <person name="Riley R."/>
            <person name="Tritt A."/>
            <person name="Adam C."/>
            <person name="Daum C."/>
            <person name="Floudas D."/>
            <person name="Sun H."/>
            <person name="Yadav J.S."/>
            <person name="Pangilinan J."/>
            <person name="Larsson K.H."/>
            <person name="Matsuura K."/>
            <person name="Barry K."/>
            <person name="Labutti K."/>
            <person name="Kuo R."/>
            <person name="Ohm R.A."/>
            <person name="Bhattacharya S.S."/>
            <person name="Shirouzu T."/>
            <person name="Yoshinaga Y."/>
            <person name="Martin F.M."/>
            <person name="Grigoriev I.V."/>
            <person name="Hibbett D.S."/>
        </authorList>
    </citation>
    <scope>NUCLEOTIDE SEQUENCE [LARGE SCALE GENOMIC DNA]</scope>
    <source>
        <strain evidence="2 3">HHB12733</strain>
    </source>
</reference>
<dbReference type="InParanoid" id="A0A165E625"/>
<evidence type="ECO:0000259" key="1">
    <source>
        <dbReference type="PROSITE" id="PS50181"/>
    </source>
</evidence>
<protein>
    <recommendedName>
        <fullName evidence="1">F-box domain-containing protein</fullName>
    </recommendedName>
</protein>
<accession>A0A165E625</accession>
<dbReference type="PROSITE" id="PS50181">
    <property type="entry name" value="FBOX"/>
    <property type="match status" value="1"/>
</dbReference>
<feature type="domain" description="F-box" evidence="1">
    <location>
        <begin position="1"/>
        <end position="49"/>
    </location>
</feature>
<sequence length="192" mass="21590">MKSLVQLPLELLDIILSDIEAPPDLLALALSCRLLHETIVPAHLPWRRITACEHDASLFSLLASNKRVARGVTSMVVSEQCESHRRVSTAHSLCSPLHMKGYRPVIPNISDSPAHMCNLAPSLHQAAQNCSQLEELRLDVEDLEPWTEFLAAMRERGDGKLQERLKVVEQPGRCSGRWLSLRIYSTGRRLQE</sequence>